<sequence>MPSSHHQNLNNTDFHLPYNRQLIARAKELRKNSTPAEKSFGKITSEPLNFEFCVSDQLITSLLIFTALH</sequence>
<dbReference type="RefSeq" id="WP_413275031.1">
    <property type="nucleotide sequence ID" value="NZ_JBHFNQ010000256.1"/>
</dbReference>
<gene>
    <name evidence="1" type="ORF">ACE1CC_34585</name>
</gene>
<dbReference type="EMBL" id="JBHFNQ010000256">
    <property type="protein sequence ID" value="MFB2882004.1"/>
    <property type="molecule type" value="Genomic_DNA"/>
</dbReference>
<comment type="caution">
    <text evidence="1">The sequence shown here is derived from an EMBL/GenBank/DDBJ whole genome shotgun (WGS) entry which is preliminary data.</text>
</comment>
<proteinExistence type="predicted"/>
<keyword evidence="2" id="KW-1185">Reference proteome</keyword>
<name>A0ABV4XGV1_9CYAN</name>
<evidence type="ECO:0000313" key="2">
    <source>
        <dbReference type="Proteomes" id="UP001576774"/>
    </source>
</evidence>
<reference evidence="1 2" key="1">
    <citation type="submission" date="2024-09" db="EMBL/GenBank/DDBJ databases">
        <title>Floridaenema gen nov. (Aerosakkonemataceae, Aerosakkonematales ord. nov., Cyanobacteria) from benthic tropical and subtropical fresh waters, with the description of four new species.</title>
        <authorList>
            <person name="Moretto J.A."/>
            <person name="Berthold D.E."/>
            <person name="Lefler F.W."/>
            <person name="Huang I.-S."/>
            <person name="Laughinghouse H. IV."/>
        </authorList>
    </citation>
    <scope>NUCLEOTIDE SEQUENCE [LARGE SCALE GENOMIC DNA]</scope>
    <source>
        <strain evidence="1 2">BLCC-F46</strain>
    </source>
</reference>
<dbReference type="Proteomes" id="UP001576774">
    <property type="component" value="Unassembled WGS sequence"/>
</dbReference>
<protein>
    <submittedName>
        <fullName evidence="1">Uncharacterized protein</fullName>
    </submittedName>
</protein>
<organism evidence="1 2">
    <name type="scientific">Floridaenema aerugineum BLCC-F46</name>
    <dbReference type="NCBI Taxonomy" id="3153654"/>
    <lineage>
        <taxon>Bacteria</taxon>
        <taxon>Bacillati</taxon>
        <taxon>Cyanobacteriota</taxon>
        <taxon>Cyanophyceae</taxon>
        <taxon>Oscillatoriophycideae</taxon>
        <taxon>Aerosakkonematales</taxon>
        <taxon>Aerosakkonemataceae</taxon>
        <taxon>Floridanema</taxon>
        <taxon>Floridanema aerugineum</taxon>
    </lineage>
</organism>
<evidence type="ECO:0000313" key="1">
    <source>
        <dbReference type="EMBL" id="MFB2882004.1"/>
    </source>
</evidence>
<accession>A0ABV4XGV1</accession>